<dbReference type="EMBL" id="PHWZ01001328">
    <property type="protein sequence ID" value="TEY25111.1"/>
    <property type="molecule type" value="Genomic_DNA"/>
</dbReference>
<dbReference type="InterPro" id="IPR027417">
    <property type="entry name" value="P-loop_NTPase"/>
</dbReference>
<evidence type="ECO:0000313" key="2">
    <source>
        <dbReference type="EMBL" id="TEY25111.1"/>
    </source>
</evidence>
<protein>
    <recommendedName>
        <fullName evidence="1">ATPase AAA-type core domain-containing protein</fullName>
    </recommendedName>
</protein>
<dbReference type="PANTHER" id="PTHR23070">
    <property type="entry name" value="BCS1 AAA-TYPE ATPASE"/>
    <property type="match status" value="1"/>
</dbReference>
<proteinExistence type="predicted"/>
<dbReference type="Proteomes" id="UP000297299">
    <property type="component" value="Unassembled WGS sequence"/>
</dbReference>
<dbReference type="OrthoDB" id="3564363at2759"/>
<gene>
    <name evidence="2" type="ORF">BOTCAL_1332g00020</name>
</gene>
<comment type="caution">
    <text evidence="2">The sequence shown here is derived from an EMBL/GenBank/DDBJ whole genome shotgun (WGS) entry which is preliminary data.</text>
</comment>
<dbReference type="Pfam" id="PF00004">
    <property type="entry name" value="AAA"/>
    <property type="match status" value="1"/>
</dbReference>
<dbReference type="STRING" id="38488.A0A4Y8CCF8"/>
<name>A0A4Y8CCF8_9HELO</name>
<keyword evidence="3" id="KW-1185">Reference proteome</keyword>
<dbReference type="InterPro" id="IPR003959">
    <property type="entry name" value="ATPase_AAA_core"/>
</dbReference>
<feature type="domain" description="ATPase AAA-type core" evidence="1">
    <location>
        <begin position="38"/>
        <end position="97"/>
    </location>
</feature>
<evidence type="ECO:0000259" key="1">
    <source>
        <dbReference type="Pfam" id="PF00004"/>
    </source>
</evidence>
<reference evidence="2 3" key="1">
    <citation type="submission" date="2017-11" db="EMBL/GenBank/DDBJ databases">
        <title>Comparative genomics of Botrytis spp.</title>
        <authorList>
            <person name="Valero-Jimenez C.A."/>
            <person name="Tapia P."/>
            <person name="Veloso J."/>
            <person name="Silva-Moreno E."/>
            <person name="Staats M."/>
            <person name="Valdes J.H."/>
            <person name="Van Kan J.A.L."/>
        </authorList>
    </citation>
    <scope>NUCLEOTIDE SEQUENCE [LARGE SCALE GENOMIC DNA]</scope>
    <source>
        <strain evidence="2 3">MUCL2830</strain>
    </source>
</reference>
<dbReference type="GO" id="GO:0005524">
    <property type="term" value="F:ATP binding"/>
    <property type="evidence" value="ECO:0007669"/>
    <property type="project" value="InterPro"/>
</dbReference>
<organism evidence="2 3">
    <name type="scientific">Botryotinia calthae</name>
    <dbReference type="NCBI Taxonomy" id="38488"/>
    <lineage>
        <taxon>Eukaryota</taxon>
        <taxon>Fungi</taxon>
        <taxon>Dikarya</taxon>
        <taxon>Ascomycota</taxon>
        <taxon>Pezizomycotina</taxon>
        <taxon>Leotiomycetes</taxon>
        <taxon>Helotiales</taxon>
        <taxon>Sclerotiniaceae</taxon>
        <taxon>Botryotinia</taxon>
    </lineage>
</organism>
<accession>A0A4Y8CCF8</accession>
<evidence type="ECO:0000313" key="3">
    <source>
        <dbReference type="Proteomes" id="UP000297299"/>
    </source>
</evidence>
<dbReference type="InterPro" id="IPR050747">
    <property type="entry name" value="Mitochondrial_chaperone_BCS1"/>
</dbReference>
<sequence>MDENVKETIVHKFDTFYSEKNGDKKLYEELGFKHKLVYLLHGESGTGKTSLITALAHHYRFNLYWVNLQKQDEGDLKMISQRSPEPSIIVFEDIKPSTFREYKAESNEGFPLRQGKKFGKLLDGLEVRYSVVQKYLLNWIRDSKGAFDHAEEWLENLLGEKSDKTKTQNSEISHGPTMMDDINTLKKTGQLNDSVMVDKSSMATDDKQVDESKMVDDVKMVDESNSLSDGKVGTESRLVDDTRMAGEIKVVDETD</sequence>
<dbReference type="GO" id="GO:0016887">
    <property type="term" value="F:ATP hydrolysis activity"/>
    <property type="evidence" value="ECO:0007669"/>
    <property type="project" value="InterPro"/>
</dbReference>
<dbReference type="AlphaFoldDB" id="A0A4Y8CCF8"/>
<dbReference type="SUPFAM" id="SSF52540">
    <property type="entry name" value="P-loop containing nucleoside triphosphate hydrolases"/>
    <property type="match status" value="1"/>
</dbReference>
<dbReference type="Gene3D" id="3.40.50.300">
    <property type="entry name" value="P-loop containing nucleotide triphosphate hydrolases"/>
    <property type="match status" value="1"/>
</dbReference>